<comment type="catalytic activity">
    <reaction evidence="9">
        <text>CMP + ATP = CDP + ADP</text>
        <dbReference type="Rhea" id="RHEA:11600"/>
        <dbReference type="ChEBI" id="CHEBI:30616"/>
        <dbReference type="ChEBI" id="CHEBI:58069"/>
        <dbReference type="ChEBI" id="CHEBI:60377"/>
        <dbReference type="ChEBI" id="CHEBI:456216"/>
        <dbReference type="EC" id="2.7.4.14"/>
    </reaction>
</comment>
<organism evidence="10">
    <name type="scientific">Aureoumbra lagunensis</name>
    <dbReference type="NCBI Taxonomy" id="44058"/>
    <lineage>
        <taxon>Eukaryota</taxon>
        <taxon>Sar</taxon>
        <taxon>Stramenopiles</taxon>
        <taxon>Ochrophyta</taxon>
        <taxon>Pelagophyceae</taxon>
        <taxon>Pelagomonadales</taxon>
        <taxon>Aureoumbra</taxon>
    </lineage>
</organism>
<keyword evidence="2 9" id="KW-0808">Transferase</keyword>
<comment type="domain">
    <text evidence="9">Consists of three domains, a large central CORE domain and two small peripheral domains, NMPbind and LID, which undergo movements during catalysis. The LID domain closes over the site of phosphoryl transfer upon ATP binding. Assembling and dissambling the active center during each catalytic cycle provides an effective means to prevent ATP hydrolysis.</text>
</comment>
<dbReference type="EC" id="2.7.4.14" evidence="9"/>
<keyword evidence="5 9" id="KW-0067">ATP-binding</keyword>
<comment type="function">
    <text evidence="9">Catalyzes the phosphorylation of pyrimidine nucleoside monophosphates at the expense of ATP. Plays an important role in de novo pyrimidine nucleotide biosynthesis. Has preference for UMP and CMP as phosphate acceptors.</text>
</comment>
<feature type="binding site" evidence="9">
    <location>
        <position position="120"/>
    </location>
    <ligand>
        <name>CMP</name>
        <dbReference type="ChEBI" id="CHEBI:60377"/>
    </ligand>
</feature>
<comment type="similarity">
    <text evidence="9">Belongs to the adenylate kinase family. UMP-CMP kinase subfamily.</text>
</comment>
<evidence type="ECO:0000313" key="10">
    <source>
        <dbReference type="EMBL" id="CAE0360171.1"/>
    </source>
</evidence>
<dbReference type="GO" id="GO:0006221">
    <property type="term" value="P:pyrimidine nucleotide biosynthetic process"/>
    <property type="evidence" value="ECO:0007669"/>
    <property type="project" value="UniProtKB-UniRule"/>
</dbReference>
<proteinExistence type="inferred from homology"/>
<feature type="binding site" evidence="9">
    <location>
        <position position="205"/>
    </location>
    <ligand>
        <name>ATP</name>
        <dbReference type="ChEBI" id="CHEBI:30616"/>
    </ligand>
</feature>
<dbReference type="PANTHER" id="PTHR23359">
    <property type="entry name" value="NUCLEOTIDE KINASE"/>
    <property type="match status" value="1"/>
</dbReference>
<feature type="binding site" evidence="9">
    <location>
        <position position="64"/>
    </location>
    <ligand>
        <name>a ribonucleoside 5'-phosphate</name>
        <dbReference type="ChEBI" id="CHEBI:58043"/>
    </ligand>
</feature>
<dbReference type="GO" id="GO:0005737">
    <property type="term" value="C:cytoplasm"/>
    <property type="evidence" value="ECO:0007669"/>
    <property type="project" value="UniProtKB-SubCell"/>
</dbReference>
<comment type="catalytic activity">
    <reaction evidence="8 9">
        <text>UMP + ATP = UDP + ADP</text>
        <dbReference type="Rhea" id="RHEA:24400"/>
        <dbReference type="ChEBI" id="CHEBI:30616"/>
        <dbReference type="ChEBI" id="CHEBI:57865"/>
        <dbReference type="ChEBI" id="CHEBI:58223"/>
        <dbReference type="ChEBI" id="CHEBI:456216"/>
        <dbReference type="EC" id="2.7.4.14"/>
    </reaction>
</comment>
<keyword evidence="6 9" id="KW-0665">Pyrimidine biosynthesis</keyword>
<evidence type="ECO:0000256" key="7">
    <source>
        <dbReference type="ARBA" id="ARBA00023242"/>
    </source>
</evidence>
<dbReference type="HAMAP" id="MF_03172">
    <property type="entry name" value="Adenylate_kinase_UMP_CMP_kin"/>
    <property type="match status" value="1"/>
</dbReference>
<reference evidence="10" key="1">
    <citation type="submission" date="2021-01" db="EMBL/GenBank/DDBJ databases">
        <authorList>
            <person name="Corre E."/>
            <person name="Pelletier E."/>
            <person name="Niang G."/>
            <person name="Scheremetjew M."/>
            <person name="Finn R."/>
            <person name="Kale V."/>
            <person name="Holt S."/>
            <person name="Cochrane G."/>
            <person name="Meng A."/>
            <person name="Brown T."/>
            <person name="Cohen L."/>
        </authorList>
    </citation>
    <scope>NUCLEOTIDE SEQUENCE</scope>
    <source>
        <strain evidence="10">CCMP1510</strain>
    </source>
</reference>
<dbReference type="EMBL" id="HBIJ01001214">
    <property type="protein sequence ID" value="CAE0360171.1"/>
    <property type="molecule type" value="Transcribed_RNA"/>
</dbReference>
<dbReference type="AlphaFoldDB" id="A0A7S3NHA5"/>
<dbReference type="GO" id="GO:0006207">
    <property type="term" value="P:'de novo' pyrimidine nucleobase biosynthetic process"/>
    <property type="evidence" value="ECO:0007669"/>
    <property type="project" value="InterPro"/>
</dbReference>
<gene>
    <name evidence="10" type="ORF">ALAG00032_LOCUS900</name>
</gene>
<feature type="binding site" evidence="9">
    <location>
        <position position="177"/>
    </location>
    <ligand>
        <name>a ribonucleoside 5'-phosphate</name>
        <dbReference type="ChEBI" id="CHEBI:58043"/>
    </ligand>
</feature>
<dbReference type="Pfam" id="PF00406">
    <property type="entry name" value="ADK"/>
    <property type="match status" value="1"/>
</dbReference>
<evidence type="ECO:0000256" key="6">
    <source>
        <dbReference type="ARBA" id="ARBA00022975"/>
    </source>
</evidence>
<dbReference type="InterPro" id="IPR006266">
    <property type="entry name" value="UMP_CMP_kinase"/>
</dbReference>
<keyword evidence="7 9" id="KW-0539">Nucleus</keyword>
<evidence type="ECO:0000256" key="5">
    <source>
        <dbReference type="ARBA" id="ARBA00022840"/>
    </source>
</evidence>
<evidence type="ECO:0000256" key="9">
    <source>
        <dbReference type="HAMAP-Rule" id="MF_03172"/>
    </source>
</evidence>
<keyword evidence="4 9" id="KW-0418">Kinase</keyword>
<protein>
    <recommendedName>
        <fullName evidence="9">UMP-CMP kinase</fullName>
        <ecNumber evidence="9">2.7.4.14</ecNumber>
    </recommendedName>
    <alternativeName>
        <fullName evidence="9">Deoxycytidylate kinase</fullName>
        <shortName evidence="9">CK</shortName>
        <shortName evidence="9">dCMP kinase</shortName>
    </alternativeName>
    <alternativeName>
        <fullName evidence="9">Uridine monophosphate/cytidine monophosphate kinase</fullName>
        <shortName evidence="9">UMP/CMP kinase</shortName>
        <shortName evidence="9">UMP/CMPK</shortName>
    </alternativeName>
</protein>
<comment type="caution">
    <text evidence="9">Lacks conserved residue(s) required for the propagation of feature annotation.</text>
</comment>
<feature type="binding site" evidence="9">
    <location>
        <position position="166"/>
    </location>
    <ligand>
        <name>a ribonucleoside 5'-phosphate</name>
        <dbReference type="ChEBI" id="CHEBI:58043"/>
    </ligand>
</feature>
<feature type="binding site" evidence="9">
    <location>
        <begin position="86"/>
        <end position="88"/>
    </location>
    <ligand>
        <name>a ribonucleoside 5'-phosphate</name>
        <dbReference type="ChEBI" id="CHEBI:58043"/>
    </ligand>
</feature>
<feature type="binding site" evidence="9">
    <location>
        <begin position="113"/>
        <end position="116"/>
    </location>
    <ligand>
        <name>a ribonucleoside 5'-phosphate</name>
        <dbReference type="ChEBI" id="CHEBI:58043"/>
    </ligand>
</feature>
<keyword evidence="3 9" id="KW-0547">Nucleotide-binding</keyword>
<evidence type="ECO:0000256" key="1">
    <source>
        <dbReference type="ARBA" id="ARBA00022490"/>
    </source>
</evidence>
<keyword evidence="1 9" id="KW-0963">Cytoplasm</keyword>
<dbReference type="GO" id="GO:0005634">
    <property type="term" value="C:nucleus"/>
    <property type="evidence" value="ECO:0007669"/>
    <property type="project" value="UniProtKB-SubCell"/>
</dbReference>
<evidence type="ECO:0000256" key="4">
    <source>
        <dbReference type="ARBA" id="ARBA00022777"/>
    </source>
</evidence>
<feature type="region of interest" description="NMPbind" evidence="9">
    <location>
        <begin position="58"/>
        <end position="88"/>
    </location>
</feature>
<name>A0A7S3NHA5_9STRA</name>
<dbReference type="GO" id="GO:0009123">
    <property type="term" value="P:nucleoside monophosphate metabolic process"/>
    <property type="evidence" value="ECO:0007669"/>
    <property type="project" value="UniProtKB-ARBA"/>
</dbReference>
<dbReference type="SUPFAM" id="SSF52540">
    <property type="entry name" value="P-loop containing nucleoside triphosphate hydrolases"/>
    <property type="match status" value="1"/>
</dbReference>
<dbReference type="GO" id="GO:0005524">
    <property type="term" value="F:ATP binding"/>
    <property type="evidence" value="ECO:0007669"/>
    <property type="project" value="UniProtKB-KW"/>
</dbReference>
<evidence type="ECO:0000256" key="2">
    <source>
        <dbReference type="ARBA" id="ARBA00022679"/>
    </source>
</evidence>
<dbReference type="InterPro" id="IPR027417">
    <property type="entry name" value="P-loop_NTPase"/>
</dbReference>
<accession>A0A7S3NHA5</accession>
<dbReference type="PRINTS" id="PR00094">
    <property type="entry name" value="ADENYLTKNASE"/>
</dbReference>
<dbReference type="HAMAP" id="MF_00235">
    <property type="entry name" value="Adenylate_kinase_Adk"/>
    <property type="match status" value="1"/>
</dbReference>
<dbReference type="PROSITE" id="PS00113">
    <property type="entry name" value="ADENYLATE_KINASE"/>
    <property type="match status" value="1"/>
</dbReference>
<dbReference type="Gene3D" id="3.40.50.300">
    <property type="entry name" value="P-loop containing nucleotide triphosphate hydrolases"/>
    <property type="match status" value="1"/>
</dbReference>
<dbReference type="GO" id="GO:0016776">
    <property type="term" value="F:phosphotransferase activity, phosphate group as acceptor"/>
    <property type="evidence" value="ECO:0007669"/>
    <property type="project" value="InterPro"/>
</dbReference>
<sequence length="226" mass="24969">MLASLLPQFVIDCFSKAPNGSNKPEAQFRVVFVLGGPGSGKGTMCERIVNKYSWVHLSAGDLLRAERKNPNSKDGELINERIREGQIVPVEITLGLLKKAMIASGKTDFLIDGFPRNLDNLTGFESNLSDDCSVPAVLYLETSEQVMQDRILKRANQAKAAGEATRSDDNPDAIKKRFKTYIEATMPIIEHYRSKGILYVVDSTPSADTVFAKVRILFDRLTALST</sequence>
<comment type="subcellular location">
    <subcellularLocation>
        <location evidence="9">Cytoplasm</location>
    </subcellularLocation>
    <subcellularLocation>
        <location evidence="9">Nucleus</location>
    </subcellularLocation>
</comment>
<feature type="binding site" evidence="9">
    <location>
        <position position="154"/>
    </location>
    <ligand>
        <name>ATP</name>
        <dbReference type="ChEBI" id="CHEBI:30616"/>
    </ligand>
</feature>
<comment type="catalytic activity">
    <reaction evidence="9">
        <text>dCMP + ATP = dCDP + ADP</text>
        <dbReference type="Rhea" id="RHEA:25094"/>
        <dbReference type="ChEBI" id="CHEBI:30616"/>
        <dbReference type="ChEBI" id="CHEBI:57566"/>
        <dbReference type="ChEBI" id="CHEBI:58593"/>
        <dbReference type="ChEBI" id="CHEBI:456216"/>
        <dbReference type="EC" id="2.7.4.14"/>
    </reaction>
</comment>
<dbReference type="InterPro" id="IPR000850">
    <property type="entry name" value="Adenylat/UMP-CMP_kin"/>
</dbReference>
<dbReference type="CDD" id="cd01428">
    <property type="entry name" value="ADK"/>
    <property type="match status" value="1"/>
</dbReference>
<dbReference type="GO" id="GO:0019205">
    <property type="term" value="F:nucleobase-containing compound kinase activity"/>
    <property type="evidence" value="ECO:0007669"/>
    <property type="project" value="InterPro"/>
</dbReference>
<dbReference type="NCBIfam" id="TIGR01359">
    <property type="entry name" value="UMP_CMP_kin_fam"/>
    <property type="match status" value="1"/>
</dbReference>
<evidence type="ECO:0000256" key="3">
    <source>
        <dbReference type="ARBA" id="ARBA00022741"/>
    </source>
</evidence>
<dbReference type="InterPro" id="IPR033690">
    <property type="entry name" value="Adenylat_kinase_CS"/>
</dbReference>
<feature type="binding site" evidence="9">
    <location>
        <begin position="38"/>
        <end position="43"/>
    </location>
    <ligand>
        <name>ATP</name>
        <dbReference type="ChEBI" id="CHEBI:30616"/>
    </ligand>
</feature>
<comment type="subunit">
    <text evidence="9">Monomer.</text>
</comment>
<comment type="cofactor">
    <cofactor evidence="9">
        <name>Mg(2+)</name>
        <dbReference type="ChEBI" id="CHEBI:18420"/>
    </cofactor>
    <text evidence="9">Binds 1 Mg(2+) ion per monomer.</text>
</comment>
<evidence type="ECO:0000256" key="8">
    <source>
        <dbReference type="ARBA" id="ARBA00048116"/>
    </source>
</evidence>